<dbReference type="GO" id="GO:0016790">
    <property type="term" value="F:thiolester hydrolase activity"/>
    <property type="evidence" value="ECO:0007669"/>
    <property type="project" value="InterPro"/>
</dbReference>
<dbReference type="InterPro" id="IPR002864">
    <property type="entry name" value="Acyl-ACP_thioesterase_NHD"/>
</dbReference>
<evidence type="ECO:0000313" key="3">
    <source>
        <dbReference type="EMBL" id="CAB4909894.1"/>
    </source>
</evidence>
<organism evidence="4">
    <name type="scientific">freshwater metagenome</name>
    <dbReference type="NCBI Taxonomy" id="449393"/>
    <lineage>
        <taxon>unclassified sequences</taxon>
        <taxon>metagenomes</taxon>
        <taxon>ecological metagenomes</taxon>
    </lineage>
</organism>
<dbReference type="EMBL" id="CAFBOF010000076">
    <property type="protein sequence ID" value="CAB4990618.1"/>
    <property type="molecule type" value="Genomic_DNA"/>
</dbReference>
<dbReference type="Pfam" id="PF20791">
    <property type="entry name" value="Acyl-ACP_TE_C"/>
    <property type="match status" value="1"/>
</dbReference>
<dbReference type="SUPFAM" id="SSF54637">
    <property type="entry name" value="Thioesterase/thiol ester dehydrase-isomerase"/>
    <property type="match status" value="2"/>
</dbReference>
<dbReference type="InterPro" id="IPR029069">
    <property type="entry name" value="HotDog_dom_sf"/>
</dbReference>
<dbReference type="EMBL" id="CAFBMM010000051">
    <property type="protein sequence ID" value="CAB4909894.1"/>
    <property type="molecule type" value="Genomic_DNA"/>
</dbReference>
<feature type="domain" description="Acyl-ACP thioesterase-like C-terminal" evidence="2">
    <location>
        <begin position="156"/>
        <end position="218"/>
    </location>
</feature>
<dbReference type="InterPro" id="IPR049427">
    <property type="entry name" value="Acyl-ACP_TE_C"/>
</dbReference>
<dbReference type="Gene3D" id="3.10.129.10">
    <property type="entry name" value="Hotdog Thioesterase"/>
    <property type="match status" value="1"/>
</dbReference>
<evidence type="ECO:0000259" key="1">
    <source>
        <dbReference type="Pfam" id="PF01643"/>
    </source>
</evidence>
<gene>
    <name evidence="3" type="ORF">UFOPK3605_01030</name>
    <name evidence="4" type="ORF">UFOPK3897_01711</name>
</gene>
<dbReference type="Pfam" id="PF01643">
    <property type="entry name" value="Acyl-ACP_TE"/>
    <property type="match status" value="1"/>
</dbReference>
<proteinExistence type="predicted"/>
<dbReference type="AlphaFoldDB" id="A0A6J7NDR8"/>
<sequence>MGNYSWPLAEFPSDGRLVERSRRVRLGDVSTNGQLRLDALARYLQDVAADDVNEAGLAGAWVLRRLLVEIKARPEFAVDVDLATFCSGSGPRWAERRTTLKTAGRLLIEAVGLWVFVDSSGRPAELEKQFLPIYGDTARDRKVSGRLRLPSPPANAPEKPFVTRSSDFDVLGHMNNAVAWVVIEQEVLHVEPQATIVSALLEYRTPVAPGSELKVVSSRQDDCLMVWILGANETFVSARLVLTQ</sequence>
<evidence type="ECO:0000313" key="4">
    <source>
        <dbReference type="EMBL" id="CAB4990618.1"/>
    </source>
</evidence>
<evidence type="ECO:0000259" key="2">
    <source>
        <dbReference type="Pfam" id="PF20791"/>
    </source>
</evidence>
<feature type="domain" description="Acyl-ACP thioesterase N-terminal hotdog" evidence="1">
    <location>
        <begin position="20"/>
        <end position="122"/>
    </location>
</feature>
<name>A0A6J7NDR8_9ZZZZ</name>
<dbReference type="GO" id="GO:0006633">
    <property type="term" value="P:fatty acid biosynthetic process"/>
    <property type="evidence" value="ECO:0007669"/>
    <property type="project" value="InterPro"/>
</dbReference>
<accession>A0A6J7NDR8</accession>
<reference evidence="4" key="1">
    <citation type="submission" date="2020-05" db="EMBL/GenBank/DDBJ databases">
        <authorList>
            <person name="Chiriac C."/>
            <person name="Salcher M."/>
            <person name="Ghai R."/>
            <person name="Kavagutti S V."/>
        </authorList>
    </citation>
    <scope>NUCLEOTIDE SEQUENCE</scope>
</reference>
<protein>
    <submittedName>
        <fullName evidence="4">Unannotated protein</fullName>
    </submittedName>
</protein>